<dbReference type="PANTHER" id="PTHR44281:SF2">
    <property type="entry name" value="SPINDLE ASSEMBLY ABNORMAL PROTEIN 6 HOMOLOG"/>
    <property type="match status" value="1"/>
</dbReference>
<dbReference type="GO" id="GO:0005813">
    <property type="term" value="C:centrosome"/>
    <property type="evidence" value="ECO:0007669"/>
    <property type="project" value="UniProtKB-SubCell"/>
</dbReference>
<protein>
    <recommendedName>
        <fullName evidence="2">Spindle assembly abnormal protein 6 homolog</fullName>
    </recommendedName>
</protein>
<dbReference type="PROSITE" id="PS50096">
    <property type="entry name" value="IQ"/>
    <property type="match status" value="1"/>
</dbReference>
<evidence type="ECO:0000259" key="9">
    <source>
        <dbReference type="Pfam" id="PF16531"/>
    </source>
</evidence>
<feature type="compositionally biased region" description="Polar residues" evidence="8">
    <location>
        <begin position="608"/>
        <end position="618"/>
    </location>
</feature>
<feature type="region of interest" description="Disordered" evidence="8">
    <location>
        <begin position="635"/>
        <end position="661"/>
    </location>
</feature>
<evidence type="ECO:0000256" key="1">
    <source>
        <dbReference type="ARBA" id="ARBA00004300"/>
    </source>
</evidence>
<keyword evidence="4 7" id="KW-0175">Coiled coil</keyword>
<feature type="domain" description="Spindle assembly abnormal protein 6 N-terminal" evidence="9">
    <location>
        <begin position="5"/>
        <end position="147"/>
    </location>
</feature>
<feature type="coiled-coil region" evidence="7">
    <location>
        <begin position="432"/>
        <end position="466"/>
    </location>
</feature>
<evidence type="ECO:0000256" key="8">
    <source>
        <dbReference type="SAM" id="MobiDB-lite"/>
    </source>
</evidence>
<comment type="subcellular location">
    <subcellularLocation>
        <location evidence="1">Cytoplasm</location>
        <location evidence="1">Cytoskeleton</location>
        <location evidence="1">Microtubule organizing center</location>
        <location evidence="1">Centrosome</location>
    </subcellularLocation>
</comment>
<keyword evidence="3" id="KW-0963">Cytoplasm</keyword>
<dbReference type="InterPro" id="IPR038558">
    <property type="entry name" value="SAS-6_N_sf"/>
</dbReference>
<dbReference type="EMBL" id="LR790010">
    <property type="protein sequence ID" value="CAB3265872.1"/>
    <property type="molecule type" value="mRNA"/>
</dbReference>
<evidence type="ECO:0000256" key="4">
    <source>
        <dbReference type="ARBA" id="ARBA00023054"/>
    </source>
</evidence>
<evidence type="ECO:0000313" key="11">
    <source>
        <dbReference type="EMBL" id="CAB3265872.1"/>
    </source>
</evidence>
<name>A0A6F9DR06_9ASCI</name>
<keyword evidence="6" id="KW-0131">Cell cycle</keyword>
<evidence type="ECO:0000259" key="10">
    <source>
        <dbReference type="Pfam" id="PF18594"/>
    </source>
</evidence>
<feature type="region of interest" description="Disordered" evidence="8">
    <location>
        <begin position="189"/>
        <end position="221"/>
    </location>
</feature>
<feature type="domain" description="SAS-6 coiled-coil" evidence="10">
    <location>
        <begin position="152"/>
        <end position="181"/>
    </location>
</feature>
<sequence>MTETLYSETHKVNLKCQDTEDKQVFIKITVEVQTTVSPLHRKDLLVRLTDDKDPFFLYNLCLGEEDFQSLKTQQGLLVDFSAFPQRFIALLQQCYSEEMRDTPKFLLQFDVDENTCGGFGGMSFGNGVLKVIETNPFKHLTHLCLNLVPGNDSDVKKYLATCLKISMERQRTLEEKLQQTEHDLKHKLEQTRQQLSDRSRDLDQLRIESGGRSERLTTQHTRELNLEREKALKIQEELQQRYDRERKESEAGYQKAIRQKEARLSDLENINKDLTDRRYRAEATIRELKTKLNALEEEHRRCRNDLQQARRENCSLDAERHAQDKSIQQLKTRVAVLEQELLDKEQLVSRITSSLDASQQQKDQLDERKTEQQGQIRKLEATVKEMSEELQKGNEIIRKLQDERRGYISKVKIKNEVTTRQEYLIGEKDQAIDKMKREIDEKSTTLKKSEEEVARLRDQVTVTLEKLEESKGLLKTNENVINWLNKQLNERQIMGRNAPPQQAHHPPPAPAQQLHSYDRHTPGAFSSYDRTTPHYSTPIGANPTPPHISVSQNTPIPISSSPGTQQLNQPHHVAKPNSSSPGARIPRPNVTHTPQVVYNPGKKDKENQSPLAKSSENSIDPKYLARSADVITVRSMSPGGAPSPPKTHISTKPTNVPSSRLSQQVINKATIARPNNVRFQPQSHPPPPIVSAYFTGALPKQA</sequence>
<dbReference type="InterPro" id="IPR032396">
    <property type="entry name" value="SAS-6_N"/>
</dbReference>
<dbReference type="Gene3D" id="2.170.210.20">
    <property type="entry name" value="Spindle assembly abnormal protein 6, N-terminal domain"/>
    <property type="match status" value="1"/>
</dbReference>
<dbReference type="PANTHER" id="PTHR44281">
    <property type="entry name" value="SPINDLE ASSEMBLY ABNORMAL PROTEIN 6 HOMOLOG"/>
    <property type="match status" value="1"/>
</dbReference>
<dbReference type="Gene3D" id="1.10.287.1490">
    <property type="match status" value="1"/>
</dbReference>
<evidence type="ECO:0000256" key="2">
    <source>
        <dbReference type="ARBA" id="ARBA00020407"/>
    </source>
</evidence>
<dbReference type="CDD" id="cd10142">
    <property type="entry name" value="HD_SAS6_N"/>
    <property type="match status" value="1"/>
</dbReference>
<proteinExistence type="evidence at transcript level"/>
<dbReference type="GO" id="GO:0007099">
    <property type="term" value="P:centriole replication"/>
    <property type="evidence" value="ECO:0007669"/>
    <property type="project" value="TreeGrafter"/>
</dbReference>
<dbReference type="InterPro" id="IPR041513">
    <property type="entry name" value="SAS6_CC"/>
</dbReference>
<evidence type="ECO:0000256" key="5">
    <source>
        <dbReference type="ARBA" id="ARBA00023212"/>
    </source>
</evidence>
<feature type="region of interest" description="Disordered" evidence="8">
    <location>
        <begin position="354"/>
        <end position="375"/>
    </location>
</feature>
<feature type="compositionally biased region" description="Polar residues" evidence="8">
    <location>
        <begin position="648"/>
        <end position="661"/>
    </location>
</feature>
<dbReference type="Pfam" id="PF18594">
    <property type="entry name" value="Sas6_CC"/>
    <property type="match status" value="1"/>
</dbReference>
<evidence type="ECO:0000256" key="7">
    <source>
        <dbReference type="SAM" id="Coils"/>
    </source>
</evidence>
<accession>A0A6F9DR06</accession>
<feature type="region of interest" description="Disordered" evidence="8">
    <location>
        <begin position="497"/>
        <end position="623"/>
    </location>
</feature>
<evidence type="ECO:0000256" key="3">
    <source>
        <dbReference type="ARBA" id="ARBA00022490"/>
    </source>
</evidence>
<evidence type="ECO:0000256" key="6">
    <source>
        <dbReference type="ARBA" id="ARBA00023306"/>
    </source>
</evidence>
<feature type="compositionally biased region" description="Polar residues" evidence="8">
    <location>
        <begin position="549"/>
        <end position="569"/>
    </location>
</feature>
<dbReference type="AlphaFoldDB" id="A0A6F9DR06"/>
<dbReference type="GO" id="GO:0005814">
    <property type="term" value="C:centriole"/>
    <property type="evidence" value="ECO:0007669"/>
    <property type="project" value="TreeGrafter"/>
</dbReference>
<dbReference type="Pfam" id="PF16531">
    <property type="entry name" value="SAS-6_N"/>
    <property type="match status" value="1"/>
</dbReference>
<keyword evidence="5" id="KW-0206">Cytoskeleton</keyword>
<reference evidence="11" key="1">
    <citation type="submission" date="2020-04" db="EMBL/GenBank/DDBJ databases">
        <authorList>
            <person name="Neveu A P."/>
        </authorList>
    </citation>
    <scope>NUCLEOTIDE SEQUENCE</scope>
    <source>
        <tissue evidence="11">Whole embryo</tissue>
    </source>
</reference>
<organism evidence="11">
    <name type="scientific">Phallusia mammillata</name>
    <dbReference type="NCBI Taxonomy" id="59560"/>
    <lineage>
        <taxon>Eukaryota</taxon>
        <taxon>Metazoa</taxon>
        <taxon>Chordata</taxon>
        <taxon>Tunicata</taxon>
        <taxon>Ascidiacea</taxon>
        <taxon>Phlebobranchia</taxon>
        <taxon>Ascidiidae</taxon>
        <taxon>Phallusia</taxon>
    </lineage>
</organism>
<gene>
    <name evidence="11" type="primary">Sass6</name>
</gene>
<feature type="compositionally biased region" description="Basic and acidic residues" evidence="8">
    <location>
        <begin position="363"/>
        <end position="375"/>
    </location>
</feature>